<dbReference type="AlphaFoldDB" id="A0A8S1VXZ9"/>
<evidence type="ECO:0000313" key="2">
    <source>
        <dbReference type="Proteomes" id="UP000689195"/>
    </source>
</evidence>
<gene>
    <name evidence="1" type="ORF">PPENT_87.1.T0790027</name>
</gene>
<organism evidence="1 2">
    <name type="scientific">Paramecium pentaurelia</name>
    <dbReference type="NCBI Taxonomy" id="43138"/>
    <lineage>
        <taxon>Eukaryota</taxon>
        <taxon>Sar</taxon>
        <taxon>Alveolata</taxon>
        <taxon>Ciliophora</taxon>
        <taxon>Intramacronucleata</taxon>
        <taxon>Oligohymenophorea</taxon>
        <taxon>Peniculida</taxon>
        <taxon>Parameciidae</taxon>
        <taxon>Paramecium</taxon>
    </lineage>
</organism>
<comment type="caution">
    <text evidence="1">The sequence shown here is derived from an EMBL/GenBank/DDBJ whole genome shotgun (WGS) entry which is preliminary data.</text>
</comment>
<proteinExistence type="predicted"/>
<dbReference type="Proteomes" id="UP000689195">
    <property type="component" value="Unassembled WGS sequence"/>
</dbReference>
<evidence type="ECO:0000313" key="1">
    <source>
        <dbReference type="EMBL" id="CAD8182614.1"/>
    </source>
</evidence>
<sequence length="133" mass="15690">MLSMAIIPNKIDQILKPKLLKELDEKYSDQKNQQRLQSNSTDGSFVFMKKNNLLISHQSKDKYLQKKQFFQITFQLKQKKLSDSQFNVLCLSYNISFLLQILTNCFPNLNLNNQKTIRKWNSLKFKITIGQRG</sequence>
<protein>
    <submittedName>
        <fullName evidence="1">Uncharacterized protein</fullName>
    </submittedName>
</protein>
<accession>A0A8S1VXZ9</accession>
<keyword evidence="2" id="KW-1185">Reference proteome</keyword>
<dbReference type="EMBL" id="CAJJDO010000079">
    <property type="protein sequence ID" value="CAD8182614.1"/>
    <property type="molecule type" value="Genomic_DNA"/>
</dbReference>
<reference evidence="1" key="1">
    <citation type="submission" date="2021-01" db="EMBL/GenBank/DDBJ databases">
        <authorList>
            <consortium name="Genoscope - CEA"/>
            <person name="William W."/>
        </authorList>
    </citation>
    <scope>NUCLEOTIDE SEQUENCE</scope>
</reference>
<name>A0A8S1VXZ9_9CILI</name>